<evidence type="ECO:0000256" key="6">
    <source>
        <dbReference type="ARBA" id="ARBA00022827"/>
    </source>
</evidence>
<evidence type="ECO:0000256" key="5">
    <source>
        <dbReference type="ARBA" id="ARBA00022729"/>
    </source>
</evidence>
<keyword evidence="4 9" id="KW-0285">Flavoprotein</keyword>
<dbReference type="GO" id="GO:0016614">
    <property type="term" value="F:oxidoreductase activity, acting on CH-OH group of donors"/>
    <property type="evidence" value="ECO:0007669"/>
    <property type="project" value="InterPro"/>
</dbReference>
<keyword evidence="7" id="KW-0560">Oxidoreductase</keyword>
<keyword evidence="12" id="KW-1185">Reference proteome</keyword>
<evidence type="ECO:0000256" key="8">
    <source>
        <dbReference type="ARBA" id="ARBA00023180"/>
    </source>
</evidence>
<evidence type="ECO:0000256" key="7">
    <source>
        <dbReference type="ARBA" id="ARBA00023002"/>
    </source>
</evidence>
<comment type="subunit">
    <text evidence="3">Monomer.</text>
</comment>
<keyword evidence="5" id="KW-0732">Signal</keyword>
<dbReference type="InterPro" id="IPR012132">
    <property type="entry name" value="GMC_OxRdtase"/>
</dbReference>
<accession>A0A9P5N8G4</accession>
<protein>
    <submittedName>
        <fullName evidence="11">Glucose-methanol-choline oxidoreductase</fullName>
    </submittedName>
</protein>
<evidence type="ECO:0000256" key="2">
    <source>
        <dbReference type="ARBA" id="ARBA00010790"/>
    </source>
</evidence>
<comment type="similarity">
    <text evidence="2 9">Belongs to the GMC oxidoreductase family.</text>
</comment>
<gene>
    <name evidence="11" type="ORF">CPB84DRAFT_574887</name>
</gene>
<dbReference type="OrthoDB" id="269227at2759"/>
<evidence type="ECO:0000313" key="11">
    <source>
        <dbReference type="EMBL" id="KAF8874569.1"/>
    </source>
</evidence>
<evidence type="ECO:0000256" key="9">
    <source>
        <dbReference type="RuleBase" id="RU003968"/>
    </source>
</evidence>
<dbReference type="Pfam" id="PF00732">
    <property type="entry name" value="GMC_oxred_N"/>
    <property type="match status" value="1"/>
</dbReference>
<feature type="domain" description="Glucose-methanol-choline oxidoreductase N-terminal" evidence="10">
    <location>
        <begin position="88"/>
        <end position="111"/>
    </location>
</feature>
<evidence type="ECO:0000313" key="12">
    <source>
        <dbReference type="Proteomes" id="UP000724874"/>
    </source>
</evidence>
<dbReference type="PANTHER" id="PTHR11552">
    <property type="entry name" value="GLUCOSE-METHANOL-CHOLINE GMC OXIDOREDUCTASE"/>
    <property type="match status" value="1"/>
</dbReference>
<evidence type="ECO:0000256" key="4">
    <source>
        <dbReference type="ARBA" id="ARBA00022630"/>
    </source>
</evidence>
<proteinExistence type="inferred from homology"/>
<dbReference type="AlphaFoldDB" id="A0A9P5N8G4"/>
<reference evidence="11" key="1">
    <citation type="submission" date="2020-11" db="EMBL/GenBank/DDBJ databases">
        <authorList>
            <consortium name="DOE Joint Genome Institute"/>
            <person name="Ahrendt S."/>
            <person name="Riley R."/>
            <person name="Andreopoulos W."/>
            <person name="LaButti K."/>
            <person name="Pangilinan J."/>
            <person name="Ruiz-duenas F.J."/>
            <person name="Barrasa J.M."/>
            <person name="Sanchez-Garcia M."/>
            <person name="Camarero S."/>
            <person name="Miyauchi S."/>
            <person name="Serrano A."/>
            <person name="Linde D."/>
            <person name="Babiker R."/>
            <person name="Drula E."/>
            <person name="Ayuso-Fernandez I."/>
            <person name="Pacheco R."/>
            <person name="Padilla G."/>
            <person name="Ferreira P."/>
            <person name="Barriuso J."/>
            <person name="Kellner H."/>
            <person name="Castanera R."/>
            <person name="Alfaro M."/>
            <person name="Ramirez L."/>
            <person name="Pisabarro A.G."/>
            <person name="Kuo A."/>
            <person name="Tritt A."/>
            <person name="Lipzen A."/>
            <person name="He G."/>
            <person name="Yan M."/>
            <person name="Ng V."/>
            <person name="Cullen D."/>
            <person name="Martin F."/>
            <person name="Rosso M.-N."/>
            <person name="Henrissat B."/>
            <person name="Hibbett D."/>
            <person name="Martinez A.T."/>
            <person name="Grigoriev I.V."/>
        </authorList>
    </citation>
    <scope>NUCLEOTIDE SEQUENCE</scope>
    <source>
        <strain evidence="11">AH 44721</strain>
    </source>
</reference>
<dbReference type="Gene3D" id="3.50.50.60">
    <property type="entry name" value="FAD/NAD(P)-binding domain"/>
    <property type="match status" value="1"/>
</dbReference>
<dbReference type="Gene3D" id="3.30.560.10">
    <property type="entry name" value="Glucose Oxidase, domain 3"/>
    <property type="match status" value="1"/>
</dbReference>
<organism evidence="11 12">
    <name type="scientific">Gymnopilus junonius</name>
    <name type="common">Spectacular rustgill mushroom</name>
    <name type="synonym">Gymnopilus spectabilis subsp. junonius</name>
    <dbReference type="NCBI Taxonomy" id="109634"/>
    <lineage>
        <taxon>Eukaryota</taxon>
        <taxon>Fungi</taxon>
        <taxon>Dikarya</taxon>
        <taxon>Basidiomycota</taxon>
        <taxon>Agaricomycotina</taxon>
        <taxon>Agaricomycetes</taxon>
        <taxon>Agaricomycetidae</taxon>
        <taxon>Agaricales</taxon>
        <taxon>Agaricineae</taxon>
        <taxon>Hymenogastraceae</taxon>
        <taxon>Gymnopilus</taxon>
    </lineage>
</organism>
<sequence>MQVFHWPFGRLSLRSGRRGLNSNYFDSLAENRVAKVGLLEAGSVVEDDPLITHPKEIGMAAGNPKFDWCFKSEPQEHTGQRSIQVPRGKGLGGTTVLNYLAWDRASKEEYDSWKHFSDPEGAWDWDSLLPYFKKSENASETRTASDPYTSMSLPDAEIIREGIPSEDTSGYDGPIKTSYNTLYTDVMAPAIKAFNSIGIPTNVNGYGGKTDGVKNLKRTVDKDSGMRISSASAYLSRAFDNLYVLTNAMVTKLVFETALDAQGNHIARSAEFSVNGENYTASVKKEVILCCGAVQTPQVLELSGAPSNVG</sequence>
<evidence type="ECO:0000256" key="3">
    <source>
        <dbReference type="ARBA" id="ARBA00011245"/>
    </source>
</evidence>
<comment type="cofactor">
    <cofactor evidence="1">
        <name>FAD</name>
        <dbReference type="ChEBI" id="CHEBI:57692"/>
    </cofactor>
</comment>
<dbReference type="Proteomes" id="UP000724874">
    <property type="component" value="Unassembled WGS sequence"/>
</dbReference>
<dbReference type="InterPro" id="IPR000172">
    <property type="entry name" value="GMC_OxRdtase_N"/>
</dbReference>
<name>A0A9P5N8G4_GYMJU</name>
<dbReference type="EMBL" id="JADNYJ010000211">
    <property type="protein sequence ID" value="KAF8874569.1"/>
    <property type="molecule type" value="Genomic_DNA"/>
</dbReference>
<comment type="caution">
    <text evidence="11">The sequence shown here is derived from an EMBL/GenBank/DDBJ whole genome shotgun (WGS) entry which is preliminary data.</text>
</comment>
<dbReference type="SUPFAM" id="SSF51905">
    <property type="entry name" value="FAD/NAD(P)-binding domain"/>
    <property type="match status" value="1"/>
</dbReference>
<dbReference type="PANTHER" id="PTHR11552:SF201">
    <property type="entry name" value="GLUCOSE-METHANOL-CHOLINE OXIDOREDUCTASE N-TERMINAL DOMAIN-CONTAINING PROTEIN"/>
    <property type="match status" value="1"/>
</dbReference>
<evidence type="ECO:0000256" key="1">
    <source>
        <dbReference type="ARBA" id="ARBA00001974"/>
    </source>
</evidence>
<dbReference type="GO" id="GO:0050660">
    <property type="term" value="F:flavin adenine dinucleotide binding"/>
    <property type="evidence" value="ECO:0007669"/>
    <property type="project" value="InterPro"/>
</dbReference>
<dbReference type="PROSITE" id="PS00623">
    <property type="entry name" value="GMC_OXRED_1"/>
    <property type="match status" value="1"/>
</dbReference>
<keyword evidence="6 9" id="KW-0274">FAD</keyword>
<keyword evidence="8" id="KW-0325">Glycoprotein</keyword>
<evidence type="ECO:0000259" key="10">
    <source>
        <dbReference type="PROSITE" id="PS00623"/>
    </source>
</evidence>
<dbReference type="InterPro" id="IPR036188">
    <property type="entry name" value="FAD/NAD-bd_sf"/>
</dbReference>